<sequence length="258" mass="30267">MNNSANIEVDKIYQYNLYKAKNTLWYFNDFIKNESSEYNSVKFKNEKDVFVWLENVKIENKYYLGKLAENGNLKKVLVEDVIDWMIIKEGRLLGGYTIRHYRDTLDEEAKLNFDIDFGVKIDDGNDFFMPDSSTPEGAIIKIENFYSDENLDGVLSCKSFITEAENLLKERELNNTEEIKSELAEVLKLSLIEDLKLNGFPSFRDIERNFTLIEKKQNQQLIEEKIIYENGTVTFNNLWVGYINGEWKVLNLIEDPNE</sequence>
<dbReference type="Proteomes" id="UP001525566">
    <property type="component" value="Unassembled WGS sequence"/>
</dbReference>
<reference evidence="2 3" key="1">
    <citation type="submission" date="2022-09" db="EMBL/GenBank/DDBJ databases">
        <title>Chryseobacterium oleae sp.nov., isolated from the inter-root soil of Pyrola calliantha H. Andr. in Tibet.</title>
        <authorList>
            <person name="Li Z."/>
        </authorList>
    </citation>
    <scope>NUCLEOTIDE SEQUENCE [LARGE SCALE GENOMIC DNA]</scope>
    <source>
        <strain evidence="3">pc1-10</strain>
    </source>
</reference>
<organism evidence="2 3">
    <name type="scientific">Chryseobacterium herbae</name>
    <dbReference type="NCBI Taxonomy" id="2976476"/>
    <lineage>
        <taxon>Bacteria</taxon>
        <taxon>Pseudomonadati</taxon>
        <taxon>Bacteroidota</taxon>
        <taxon>Flavobacteriia</taxon>
        <taxon>Flavobacteriales</taxon>
        <taxon>Weeksellaceae</taxon>
        <taxon>Chryseobacterium group</taxon>
        <taxon>Chryseobacterium</taxon>
    </lineage>
</organism>
<keyword evidence="3" id="KW-1185">Reference proteome</keyword>
<gene>
    <name evidence="2" type="ORF">N0B48_07930</name>
</gene>
<evidence type="ECO:0000313" key="2">
    <source>
        <dbReference type="EMBL" id="MCT2561809.1"/>
    </source>
</evidence>
<evidence type="ECO:0000313" key="3">
    <source>
        <dbReference type="Proteomes" id="UP001525566"/>
    </source>
</evidence>
<name>A0ABT2ISL1_9FLAO</name>
<dbReference type="EMBL" id="JAOAMU010000002">
    <property type="protein sequence ID" value="MCT2561809.1"/>
    <property type="molecule type" value="Genomic_DNA"/>
</dbReference>
<accession>A0ABT2ISL1</accession>
<feature type="domain" description="DUF2314" evidence="1">
    <location>
        <begin position="17"/>
        <end position="119"/>
    </location>
</feature>
<dbReference type="Pfam" id="PF10077">
    <property type="entry name" value="DUF2314"/>
    <property type="match status" value="1"/>
</dbReference>
<evidence type="ECO:0000259" key="1">
    <source>
        <dbReference type="Pfam" id="PF10077"/>
    </source>
</evidence>
<comment type="caution">
    <text evidence="2">The sequence shown here is derived from an EMBL/GenBank/DDBJ whole genome shotgun (WGS) entry which is preliminary data.</text>
</comment>
<proteinExistence type="predicted"/>
<dbReference type="RefSeq" id="WP_259838074.1">
    <property type="nucleotide sequence ID" value="NZ_JAOAMU010000002.1"/>
</dbReference>
<dbReference type="InterPro" id="IPR018756">
    <property type="entry name" value="DUF2314"/>
</dbReference>
<protein>
    <submittedName>
        <fullName evidence="2">DUF2314 domain-containing protein</fullName>
    </submittedName>
</protein>